<comment type="catalytic activity">
    <reaction evidence="5">
        <text>3',3'-cGAMP + H2O = G[3'-5']pAp[3'] + H(+)</text>
        <dbReference type="Rhea" id="RHEA:72831"/>
        <dbReference type="ChEBI" id="CHEBI:15377"/>
        <dbReference type="ChEBI" id="CHEBI:15378"/>
        <dbReference type="ChEBI" id="CHEBI:71501"/>
        <dbReference type="ChEBI" id="CHEBI:192497"/>
    </reaction>
    <physiologicalReaction direction="left-to-right" evidence="5">
        <dbReference type="Rhea" id="RHEA:72832"/>
    </physiologicalReaction>
</comment>
<dbReference type="KEGG" id="bgoe:IFJ75_08440"/>
<evidence type="ECO:0000256" key="2">
    <source>
        <dbReference type="ARBA" id="ARBA00034233"/>
    </source>
</evidence>
<evidence type="ECO:0000259" key="9">
    <source>
        <dbReference type="Pfam" id="PF23474"/>
    </source>
</evidence>
<evidence type="ECO:0000256" key="4">
    <source>
        <dbReference type="ARBA" id="ARBA00034244"/>
    </source>
</evidence>
<evidence type="ECO:0000256" key="3">
    <source>
        <dbReference type="ARBA" id="ARBA00034240"/>
    </source>
</evidence>
<comment type="catalytic activity">
    <reaction evidence="4">
        <text>3',3',3'-cAAG + H2O = A[3'-5']pG[3'-5']pAp[3'] + H(+)</text>
        <dbReference type="Rhea" id="RHEA:72867"/>
        <dbReference type="ChEBI" id="CHEBI:15377"/>
        <dbReference type="ChEBI" id="CHEBI:15378"/>
        <dbReference type="ChEBI" id="CHEBI:143810"/>
        <dbReference type="ChEBI" id="CHEBI:192533"/>
    </reaction>
    <physiologicalReaction direction="left-to-right" evidence="4">
        <dbReference type="Rhea" id="RHEA:72868"/>
    </physiologicalReaction>
</comment>
<comment type="catalytic activity">
    <reaction evidence="8">
        <text>3',3'-cUAMP + H2O = U[3'-5']pAp[3'] + H(+)</text>
        <dbReference type="Rhea" id="RHEA:72835"/>
        <dbReference type="ChEBI" id="CHEBI:15377"/>
        <dbReference type="ChEBI" id="CHEBI:15378"/>
        <dbReference type="ChEBI" id="CHEBI:143809"/>
        <dbReference type="ChEBI" id="CHEBI:192498"/>
    </reaction>
    <physiologicalReaction direction="left-to-right" evidence="8">
        <dbReference type="Rhea" id="RHEA:72836"/>
    </physiologicalReaction>
</comment>
<evidence type="ECO:0000256" key="8">
    <source>
        <dbReference type="ARBA" id="ARBA00048123"/>
    </source>
</evidence>
<evidence type="ECO:0000256" key="5">
    <source>
        <dbReference type="ARBA" id="ARBA00034283"/>
    </source>
</evidence>
<protein>
    <recommendedName>
        <fullName evidence="7">Anti-CBASS protein Acb1</fullName>
    </recommendedName>
</protein>
<keyword evidence="11" id="KW-1185">Reference proteome</keyword>
<evidence type="ECO:0000313" key="11">
    <source>
        <dbReference type="Proteomes" id="UP000663918"/>
    </source>
</evidence>
<dbReference type="AlphaFoldDB" id="A0A975C7Z9"/>
<dbReference type="EMBL" id="CP062222">
    <property type="protein sequence ID" value="QTC92856.1"/>
    <property type="molecule type" value="Genomic_DNA"/>
</dbReference>
<comment type="catalytic activity">
    <reaction evidence="3">
        <text>3',3',3'-c-tri-AMP + H2O = A[3'-5']pA[3'-5']pAp[3'] + H(+)</text>
        <dbReference type="Rhea" id="RHEA:72859"/>
        <dbReference type="ChEBI" id="CHEBI:15377"/>
        <dbReference type="ChEBI" id="CHEBI:15378"/>
        <dbReference type="ChEBI" id="CHEBI:192523"/>
        <dbReference type="ChEBI" id="CHEBI:192530"/>
    </reaction>
    <physiologicalReaction direction="left-to-right" evidence="3">
        <dbReference type="Rhea" id="RHEA:72860"/>
    </physiologicalReaction>
</comment>
<dbReference type="RefSeq" id="WP_207932136.1">
    <property type="nucleotide sequence ID" value="NZ_CP062222.1"/>
</dbReference>
<dbReference type="GO" id="GO:0016787">
    <property type="term" value="F:hydrolase activity"/>
    <property type="evidence" value="ECO:0007669"/>
    <property type="project" value="UniProtKB-KW"/>
</dbReference>
<accession>A0A975C7Z9</accession>
<evidence type="ECO:0000313" key="10">
    <source>
        <dbReference type="EMBL" id="QTC92856.1"/>
    </source>
</evidence>
<proteinExistence type="inferred from homology"/>
<gene>
    <name evidence="10" type="ORF">IFJ75_08440</name>
</gene>
<dbReference type="InterPro" id="IPR036388">
    <property type="entry name" value="WH-like_DNA-bd_sf"/>
</dbReference>
<feature type="domain" description="Anti-CBASS protein Acb1-like C-terminal" evidence="9">
    <location>
        <begin position="78"/>
        <end position="209"/>
    </location>
</feature>
<sequence>MADFSRITVDPDHKRGQPCIRGMGITVRDVLDMVAFGGPWSEILDDYPYLERADIEAAVAYAAAHLPNFIPATTPLLITRRLLNVDDIVSWANRVGFSPLRPLHELHATLVYSRYDIDVEELTLGPSEVRVDASGDRRLEAFRDNAIVLTFESPRLENRSRQAWKSSGWKTEFPAQLHVTLAYGDHPRLLTLEPYFGELIFGPEVLKALPPLEGAETV</sequence>
<evidence type="ECO:0000256" key="7">
    <source>
        <dbReference type="ARBA" id="ARBA00034343"/>
    </source>
</evidence>
<name>A0A975C7Z9_9CAUL</name>
<dbReference type="PANTHER" id="PTHR34849">
    <property type="entry name" value="SSL5025 PROTEIN"/>
    <property type="match status" value="1"/>
</dbReference>
<evidence type="ECO:0000256" key="1">
    <source>
        <dbReference type="ARBA" id="ARBA00022801"/>
    </source>
</evidence>
<dbReference type="SUPFAM" id="SSF46689">
    <property type="entry name" value="Homeodomain-like"/>
    <property type="match status" value="1"/>
</dbReference>
<reference evidence="10" key="1">
    <citation type="submission" date="2020-09" db="EMBL/GenBank/DDBJ databases">
        <title>Brevundimonas sp. LVF2 isolated from a puddle in Goettingen, Germany.</title>
        <authorList>
            <person name="Friedrich I."/>
            <person name="Klassen A."/>
            <person name="Hannes N."/>
            <person name="Schneider D."/>
            <person name="Hertel R."/>
            <person name="Daniel R."/>
        </authorList>
    </citation>
    <scope>NUCLEOTIDE SEQUENCE</scope>
    <source>
        <strain evidence="10">LVF2</strain>
    </source>
</reference>
<evidence type="ECO:0000256" key="6">
    <source>
        <dbReference type="ARBA" id="ARBA00034316"/>
    </source>
</evidence>
<comment type="similarity">
    <text evidence="6">Belongs to the anti-CBASS protein Acb1 family.</text>
</comment>
<dbReference type="Proteomes" id="UP000663918">
    <property type="component" value="Chromosome"/>
</dbReference>
<dbReference type="Pfam" id="PF23474">
    <property type="entry name" value="Acb1"/>
    <property type="match status" value="1"/>
</dbReference>
<dbReference type="PANTHER" id="PTHR34849:SF3">
    <property type="entry name" value="SSR2962 PROTEIN"/>
    <property type="match status" value="1"/>
</dbReference>
<keyword evidence="1" id="KW-0378">Hydrolase</keyword>
<dbReference type="Gene3D" id="1.10.10.10">
    <property type="entry name" value="Winged helix-like DNA-binding domain superfamily/Winged helix DNA-binding domain"/>
    <property type="match status" value="1"/>
</dbReference>
<dbReference type="InterPro" id="IPR009057">
    <property type="entry name" value="Homeodomain-like_sf"/>
</dbReference>
<dbReference type="InterPro" id="IPR007367">
    <property type="entry name" value="DUF433"/>
</dbReference>
<dbReference type="Pfam" id="PF04255">
    <property type="entry name" value="DUF433"/>
    <property type="match status" value="1"/>
</dbReference>
<comment type="catalytic activity">
    <reaction evidence="2">
        <text>3',3',3'-cAAG + H2O = G[3'-5']pA[3'-5']pAp[3'] + H(+)</text>
        <dbReference type="Rhea" id="RHEA:72863"/>
        <dbReference type="ChEBI" id="CHEBI:15377"/>
        <dbReference type="ChEBI" id="CHEBI:15378"/>
        <dbReference type="ChEBI" id="CHEBI:143810"/>
        <dbReference type="ChEBI" id="CHEBI:192532"/>
    </reaction>
    <physiologicalReaction direction="left-to-right" evidence="2">
        <dbReference type="Rhea" id="RHEA:72864"/>
    </physiologicalReaction>
</comment>
<dbReference type="InterPro" id="IPR056175">
    <property type="entry name" value="Acb1-like_C"/>
</dbReference>
<organism evidence="10 11">
    <name type="scientific">Brevundimonas goettingensis</name>
    <dbReference type="NCBI Taxonomy" id="2774190"/>
    <lineage>
        <taxon>Bacteria</taxon>
        <taxon>Pseudomonadati</taxon>
        <taxon>Pseudomonadota</taxon>
        <taxon>Alphaproteobacteria</taxon>
        <taxon>Caulobacterales</taxon>
        <taxon>Caulobacteraceae</taxon>
        <taxon>Brevundimonas</taxon>
    </lineage>
</organism>